<reference evidence="1 2" key="1">
    <citation type="journal article" date="2023" name="ACS Omega">
        <title>Identification of the Neoaspergillic Acid Biosynthesis Gene Cluster by Establishing an In Vitro CRISPR-Ribonucleoprotein Genetic System in Aspergillus melleus.</title>
        <authorList>
            <person name="Yuan B."/>
            <person name="Grau M.F."/>
            <person name="Murata R.M."/>
            <person name="Torok T."/>
            <person name="Venkateswaran K."/>
            <person name="Stajich J.E."/>
            <person name="Wang C.C.C."/>
        </authorList>
    </citation>
    <scope>NUCLEOTIDE SEQUENCE [LARGE SCALE GENOMIC DNA]</scope>
    <source>
        <strain evidence="1 2">IMV 1140</strain>
    </source>
</reference>
<organism evidence="1 2">
    <name type="scientific">Aspergillus melleus</name>
    <dbReference type="NCBI Taxonomy" id="138277"/>
    <lineage>
        <taxon>Eukaryota</taxon>
        <taxon>Fungi</taxon>
        <taxon>Dikarya</taxon>
        <taxon>Ascomycota</taxon>
        <taxon>Pezizomycotina</taxon>
        <taxon>Eurotiomycetes</taxon>
        <taxon>Eurotiomycetidae</taxon>
        <taxon>Eurotiales</taxon>
        <taxon>Aspergillaceae</taxon>
        <taxon>Aspergillus</taxon>
        <taxon>Aspergillus subgen. Circumdati</taxon>
    </lineage>
</organism>
<keyword evidence="2" id="KW-1185">Reference proteome</keyword>
<name>A0ACC3BBQ6_9EURO</name>
<evidence type="ECO:0000313" key="1">
    <source>
        <dbReference type="EMBL" id="KAK1147966.1"/>
    </source>
</evidence>
<proteinExistence type="predicted"/>
<evidence type="ECO:0000313" key="2">
    <source>
        <dbReference type="Proteomes" id="UP001177260"/>
    </source>
</evidence>
<protein>
    <submittedName>
        <fullName evidence="1">Altered inheritance of mitochondria protein 6</fullName>
    </submittedName>
</protein>
<gene>
    <name evidence="1" type="primary">AIM6_1</name>
    <name evidence="1" type="ORF">N8T08_000482</name>
</gene>
<dbReference type="Proteomes" id="UP001177260">
    <property type="component" value="Unassembled WGS sequence"/>
</dbReference>
<sequence length="411" mass="46039">MTASAKPTVVGDTYPVDSKEYDSLSWVLLEDHPLRSYPTTYPPGLSNFLGRWYGTARRWWSERGLTLVCLFVMFLMVIQFLANLPYGVSYLLATDLTDQADLTQWPTEFIGRPSACISYGPEVHLDAIDRAVKAGCAGIKADVWVRNDELFVGNSSKPDSNNTFSNVYLEPLMAKLDARNPAVAASASLDRPDLAGLLDKDPAQPFILFLQPRSSISTAWPHLVSQISSLDRKGYLSYTDGAQIVPRPVSIVITGLSFSEVDFVRNLGHEGVNESIFFETVPTLDPTGSEKGHVDPADAQDPENDNSQLIPQLPPPIFSVRINFRDSIGSPRGGRFSWQQVERIRAQIHNAHQRGLQIRYDAITCLPRMLRRIAWRILVHEGADYIEVDWRQCEGRSWPSLFTIGSRDDTR</sequence>
<dbReference type="EMBL" id="JAOPJF010000010">
    <property type="protein sequence ID" value="KAK1147966.1"/>
    <property type="molecule type" value="Genomic_DNA"/>
</dbReference>
<accession>A0ACC3BBQ6</accession>
<comment type="caution">
    <text evidence="1">The sequence shown here is derived from an EMBL/GenBank/DDBJ whole genome shotgun (WGS) entry which is preliminary data.</text>
</comment>